<evidence type="ECO:0000259" key="8">
    <source>
        <dbReference type="Pfam" id="PF08292"/>
    </source>
</evidence>
<feature type="domain" description="RNA polymerase Rpb7-like N-terminal" evidence="7">
    <location>
        <begin position="8"/>
        <end position="64"/>
    </location>
</feature>
<comment type="caution">
    <text evidence="9">The sequence shown here is derived from an EMBL/GenBank/DDBJ whole genome shotgun (WGS) entry which is preliminary data.</text>
</comment>
<feature type="domain" description="RNA polymerase III subunit Rpc25" evidence="8">
    <location>
        <begin position="83"/>
        <end position="220"/>
    </location>
</feature>
<dbReference type="InterPro" id="IPR005576">
    <property type="entry name" value="Rpb7-like_N"/>
</dbReference>
<evidence type="ECO:0000313" key="10">
    <source>
        <dbReference type="Proteomes" id="UP000717585"/>
    </source>
</evidence>
<dbReference type="InterPro" id="IPR012340">
    <property type="entry name" value="NA-bd_OB-fold"/>
</dbReference>
<proteinExistence type="inferred from homology"/>
<keyword evidence="10" id="KW-1185">Reference proteome</keyword>
<evidence type="ECO:0000256" key="2">
    <source>
        <dbReference type="ARBA" id="ARBA00009307"/>
    </source>
</evidence>
<dbReference type="GO" id="GO:0006384">
    <property type="term" value="P:transcription initiation at RNA polymerase III promoter"/>
    <property type="evidence" value="ECO:0007669"/>
    <property type="project" value="TreeGrafter"/>
</dbReference>
<sequence length="220" mass="24370">MFVLAEFRDTVRVPPDKFKEDSRTNIITQIEQHYGGKVVPGVGLCVCLDRIIKADEEAIFPNDGAAFIKVHFSYIVFCPHEGELLTGNVVHCSPVHGLIVHMGFFGDISIPPGLLPEPSIFIEADDNGLPGWVWQFKDEDTGAVEEMPISLGDKIRFAVDRLKYQSKDDVKPNPGNKPEDDTDMKKTVTMDSAVTDRFASSPLRLIGSINSIGLGPLSWW</sequence>
<evidence type="ECO:0000256" key="3">
    <source>
        <dbReference type="ARBA" id="ARBA00022478"/>
    </source>
</evidence>
<dbReference type="SUPFAM" id="SSF88798">
    <property type="entry name" value="N-terminal, heterodimerisation domain of RBP7 (RpoE)"/>
    <property type="match status" value="1"/>
</dbReference>
<dbReference type="Pfam" id="PF03876">
    <property type="entry name" value="SHS2_Rpb7-N"/>
    <property type="match status" value="1"/>
</dbReference>
<keyword evidence="5" id="KW-0539">Nucleus</keyword>
<keyword evidence="3" id="KW-0240">DNA-directed RNA polymerase</keyword>
<organism evidence="9 10">
    <name type="scientific">Carpediemonas membranifera</name>
    <dbReference type="NCBI Taxonomy" id="201153"/>
    <lineage>
        <taxon>Eukaryota</taxon>
        <taxon>Metamonada</taxon>
        <taxon>Carpediemonas-like organisms</taxon>
        <taxon>Carpediemonas</taxon>
    </lineage>
</organism>
<evidence type="ECO:0000256" key="5">
    <source>
        <dbReference type="ARBA" id="ARBA00023242"/>
    </source>
</evidence>
<dbReference type="Pfam" id="PF08292">
    <property type="entry name" value="RNA_pol_Rbc25"/>
    <property type="match status" value="1"/>
</dbReference>
<evidence type="ECO:0000259" key="7">
    <source>
        <dbReference type="Pfam" id="PF03876"/>
    </source>
</evidence>
<dbReference type="PANTHER" id="PTHR12709">
    <property type="entry name" value="DNA-DIRECTED RNA POLYMERASE II, III"/>
    <property type="match status" value="1"/>
</dbReference>
<reference evidence="9" key="1">
    <citation type="submission" date="2021-05" db="EMBL/GenBank/DDBJ databases">
        <title>A free-living protist that lacks canonical eukaryotic 1 DNA replication and segregation systems.</title>
        <authorList>
            <person name="Salas-Leiva D.E."/>
            <person name="Tromer E.C."/>
            <person name="Curtis B.A."/>
            <person name="Jerlstrom-Hultqvist J."/>
            <person name="Kolisko M."/>
            <person name="Yi Z."/>
            <person name="Salas-Leiva J.S."/>
            <person name="Gallot-Lavallee L."/>
            <person name="Kops G.J.P.L."/>
            <person name="Archibald J.M."/>
            <person name="Simpson A.G.B."/>
            <person name="Roger A.J."/>
        </authorList>
    </citation>
    <scope>NUCLEOTIDE SEQUENCE</scope>
    <source>
        <strain evidence="9">BICM</strain>
    </source>
</reference>
<evidence type="ECO:0000256" key="6">
    <source>
        <dbReference type="SAM" id="MobiDB-lite"/>
    </source>
</evidence>
<dbReference type="Gene3D" id="2.40.50.140">
    <property type="entry name" value="Nucleic acid-binding proteins"/>
    <property type="match status" value="1"/>
</dbReference>
<dbReference type="PANTHER" id="PTHR12709:SF1">
    <property type="entry name" value="DNA-DIRECTED RNA POLYMERASE III SUBUNIT RPC8"/>
    <property type="match status" value="1"/>
</dbReference>
<dbReference type="Gene3D" id="3.30.1490.120">
    <property type="entry name" value="RNA polymerase Rpb7-like, N-terminal domain"/>
    <property type="match status" value="1"/>
</dbReference>
<comment type="subcellular location">
    <subcellularLocation>
        <location evidence="1">Nucleus</location>
    </subcellularLocation>
</comment>
<dbReference type="AlphaFoldDB" id="A0A8J6B4D9"/>
<feature type="region of interest" description="Disordered" evidence="6">
    <location>
        <begin position="166"/>
        <end position="186"/>
    </location>
</feature>
<dbReference type="InterPro" id="IPR045113">
    <property type="entry name" value="Rpb7-like"/>
</dbReference>
<dbReference type="EMBL" id="JAHDYR010000017">
    <property type="protein sequence ID" value="KAG9394069.1"/>
    <property type="molecule type" value="Genomic_DNA"/>
</dbReference>
<dbReference type="OrthoDB" id="10256606at2759"/>
<keyword evidence="4" id="KW-0804">Transcription</keyword>
<evidence type="ECO:0000256" key="1">
    <source>
        <dbReference type="ARBA" id="ARBA00004123"/>
    </source>
</evidence>
<protein>
    <submittedName>
        <fullName evidence="9">RNA polymerase III subunit Rpc25</fullName>
    </submittedName>
</protein>
<name>A0A8J6B4D9_9EUKA</name>
<evidence type="ECO:0000256" key="4">
    <source>
        <dbReference type="ARBA" id="ARBA00023163"/>
    </source>
</evidence>
<accession>A0A8J6B4D9</accession>
<dbReference type="Proteomes" id="UP000717585">
    <property type="component" value="Unassembled WGS sequence"/>
</dbReference>
<dbReference type="GO" id="GO:0005666">
    <property type="term" value="C:RNA polymerase III complex"/>
    <property type="evidence" value="ECO:0007669"/>
    <property type="project" value="TreeGrafter"/>
</dbReference>
<dbReference type="InterPro" id="IPR036898">
    <property type="entry name" value="RNA_pol_Rpb7-like_N_sf"/>
</dbReference>
<evidence type="ECO:0000313" key="9">
    <source>
        <dbReference type="EMBL" id="KAG9394069.1"/>
    </source>
</evidence>
<gene>
    <name evidence="9" type="ORF">J8273_4432</name>
</gene>
<dbReference type="InterPro" id="IPR013238">
    <property type="entry name" value="RNA_pol_III_Rbc25"/>
</dbReference>
<comment type="similarity">
    <text evidence="2">Belongs to the eukaryotic RPB7/RPC8 RNA polymerase subunit family.</text>
</comment>